<dbReference type="PROSITE" id="PS51892">
    <property type="entry name" value="SUBTILASE"/>
    <property type="match status" value="1"/>
</dbReference>
<dbReference type="Pfam" id="PF00082">
    <property type="entry name" value="Peptidase_S8"/>
    <property type="match status" value="1"/>
</dbReference>
<evidence type="ECO:0000256" key="5">
    <source>
        <dbReference type="PIRSR" id="PIRSR615500-1"/>
    </source>
</evidence>
<dbReference type="GO" id="GO:0006508">
    <property type="term" value="P:proteolysis"/>
    <property type="evidence" value="ECO:0007669"/>
    <property type="project" value="UniProtKB-KW"/>
</dbReference>
<dbReference type="SUPFAM" id="SSF52743">
    <property type="entry name" value="Subtilisin-like"/>
    <property type="match status" value="1"/>
</dbReference>
<dbReference type="PROSITE" id="PS00136">
    <property type="entry name" value="SUBTILASE_ASP"/>
    <property type="match status" value="1"/>
</dbReference>
<dbReference type="AlphaFoldDB" id="A0A937X3Z9"/>
<feature type="chain" id="PRO_5036830199" evidence="8">
    <location>
        <begin position="20"/>
        <end position="423"/>
    </location>
</feature>
<evidence type="ECO:0000256" key="7">
    <source>
        <dbReference type="RuleBase" id="RU003355"/>
    </source>
</evidence>
<dbReference type="InterPro" id="IPR022398">
    <property type="entry name" value="Peptidase_S8_His-AS"/>
</dbReference>
<feature type="active site" description="Charge relay system" evidence="5 6">
    <location>
        <position position="361"/>
    </location>
</feature>
<evidence type="ECO:0000256" key="6">
    <source>
        <dbReference type="PROSITE-ProRule" id="PRU01240"/>
    </source>
</evidence>
<keyword evidence="8" id="KW-0732">Signal</keyword>
<accession>A0A937X3Z9</accession>
<keyword evidence="4 6" id="KW-0720">Serine protease</keyword>
<feature type="signal peptide" evidence="8">
    <location>
        <begin position="1"/>
        <end position="19"/>
    </location>
</feature>
<comment type="similarity">
    <text evidence="1 6 7">Belongs to the peptidase S8 family.</text>
</comment>
<evidence type="ECO:0000259" key="9">
    <source>
        <dbReference type="Pfam" id="PF00082"/>
    </source>
</evidence>
<reference evidence="10 11" key="1">
    <citation type="submission" date="2019-03" db="EMBL/GenBank/DDBJ databases">
        <title>Lake Tanganyika Metagenome-Assembled Genomes (MAGs).</title>
        <authorList>
            <person name="Tran P."/>
        </authorList>
    </citation>
    <scope>NUCLEOTIDE SEQUENCE [LARGE SCALE GENOMIC DNA]</scope>
    <source>
        <strain evidence="10">K_DeepCast_65m_m2_236</strain>
    </source>
</reference>
<dbReference type="PROSITE" id="PS51257">
    <property type="entry name" value="PROKAR_LIPOPROTEIN"/>
    <property type="match status" value="1"/>
</dbReference>
<dbReference type="InterPro" id="IPR050131">
    <property type="entry name" value="Peptidase_S8_subtilisin-like"/>
</dbReference>
<dbReference type="GO" id="GO:0004252">
    <property type="term" value="F:serine-type endopeptidase activity"/>
    <property type="evidence" value="ECO:0007669"/>
    <property type="project" value="UniProtKB-UniRule"/>
</dbReference>
<dbReference type="PROSITE" id="PS00137">
    <property type="entry name" value="SUBTILASE_HIS"/>
    <property type="match status" value="1"/>
</dbReference>
<dbReference type="InterPro" id="IPR036852">
    <property type="entry name" value="Peptidase_S8/S53_dom_sf"/>
</dbReference>
<dbReference type="InterPro" id="IPR015500">
    <property type="entry name" value="Peptidase_S8_subtilisin-rel"/>
</dbReference>
<dbReference type="InterPro" id="IPR023828">
    <property type="entry name" value="Peptidase_S8_Ser-AS"/>
</dbReference>
<evidence type="ECO:0000256" key="8">
    <source>
        <dbReference type="SAM" id="SignalP"/>
    </source>
</evidence>
<name>A0A937X3Z9_9BACT</name>
<keyword evidence="3 6" id="KW-0378">Hydrolase</keyword>
<dbReference type="PANTHER" id="PTHR43806">
    <property type="entry name" value="PEPTIDASE S8"/>
    <property type="match status" value="1"/>
</dbReference>
<feature type="domain" description="Peptidase S8/S53" evidence="9">
    <location>
        <begin position="147"/>
        <end position="409"/>
    </location>
</feature>
<dbReference type="Gene3D" id="3.40.50.200">
    <property type="entry name" value="Peptidase S8/S53 domain"/>
    <property type="match status" value="1"/>
</dbReference>
<gene>
    <name evidence="10" type="ORF">FJZ00_01480</name>
</gene>
<dbReference type="InterPro" id="IPR023827">
    <property type="entry name" value="Peptidase_S8_Asp-AS"/>
</dbReference>
<evidence type="ECO:0000256" key="2">
    <source>
        <dbReference type="ARBA" id="ARBA00022670"/>
    </source>
</evidence>
<evidence type="ECO:0000256" key="4">
    <source>
        <dbReference type="ARBA" id="ARBA00022825"/>
    </source>
</evidence>
<dbReference type="PANTHER" id="PTHR43806:SF11">
    <property type="entry name" value="CEREVISIN-RELATED"/>
    <property type="match status" value="1"/>
</dbReference>
<comment type="caution">
    <text evidence="10">The sequence shown here is derived from an EMBL/GenBank/DDBJ whole genome shotgun (WGS) entry which is preliminary data.</text>
</comment>
<dbReference type="InterPro" id="IPR000209">
    <property type="entry name" value="Peptidase_S8/S53_dom"/>
</dbReference>
<proteinExistence type="inferred from homology"/>
<protein>
    <submittedName>
        <fullName evidence="10">S8 family serine peptidase</fullName>
    </submittedName>
</protein>
<dbReference type="PRINTS" id="PR00723">
    <property type="entry name" value="SUBTILISIN"/>
</dbReference>
<evidence type="ECO:0000256" key="1">
    <source>
        <dbReference type="ARBA" id="ARBA00011073"/>
    </source>
</evidence>
<feature type="active site" description="Charge relay system" evidence="5 6">
    <location>
        <position position="190"/>
    </location>
</feature>
<dbReference type="EMBL" id="VGJX01000050">
    <property type="protein sequence ID" value="MBM3273794.1"/>
    <property type="molecule type" value="Genomic_DNA"/>
</dbReference>
<feature type="active site" description="Charge relay system" evidence="5 6">
    <location>
        <position position="156"/>
    </location>
</feature>
<organism evidence="10 11">
    <name type="scientific">Candidatus Tanganyikabacteria bacterium</name>
    <dbReference type="NCBI Taxonomy" id="2961651"/>
    <lineage>
        <taxon>Bacteria</taxon>
        <taxon>Bacillati</taxon>
        <taxon>Candidatus Sericytochromatia</taxon>
        <taxon>Candidatus Tanganyikabacteria</taxon>
    </lineage>
</organism>
<evidence type="ECO:0000313" key="10">
    <source>
        <dbReference type="EMBL" id="MBM3273794.1"/>
    </source>
</evidence>
<sequence length="423" mass="42593">MRAIATSGALLALSLSACGAPGAPGLAGTAATTAGMVDGQAIPGEFIVAAKAGRAPSLAGVSVAGTLDLGREGRYLLVRSPKLTLGAIAADPAVAGVSPNRFVKISVAAKGPTTVGFALPDSEDPHYKKQWYLPRIAADRAWARTRGAGVVAAVVDTGVDYNHPDLKSSVVGPGYSFVTQKPDAIDVFGHGTHVAGIIAAAANNAEGVAGVAPEAKILPIGVLGANGGGNLFAIAAGIKYAADYGTDHKSHVVINLSLGGPAALDPISLAAGAYATGKGALLVAAAGNSNGAVGTPARISQYYMAVSAIDANDRKASFSNFGPEVSVGAPGVDIFNTTPTYRVPLNDHGYAQNYAALKGTSMAAPVVAGVCALTWATHPDWTWKQVREQVEKTAMDLGQAGKDDQFGYGLVQAEAAVAGQAAR</sequence>
<dbReference type="Proteomes" id="UP000703893">
    <property type="component" value="Unassembled WGS sequence"/>
</dbReference>
<evidence type="ECO:0000313" key="11">
    <source>
        <dbReference type="Proteomes" id="UP000703893"/>
    </source>
</evidence>
<evidence type="ECO:0000256" key="3">
    <source>
        <dbReference type="ARBA" id="ARBA00022801"/>
    </source>
</evidence>
<dbReference type="PROSITE" id="PS00138">
    <property type="entry name" value="SUBTILASE_SER"/>
    <property type="match status" value="1"/>
</dbReference>
<keyword evidence="2 6" id="KW-0645">Protease</keyword>